<keyword evidence="15" id="KW-1185">Reference proteome</keyword>
<dbReference type="AlphaFoldDB" id="A0A0G4J728"/>
<evidence type="ECO:0000256" key="12">
    <source>
        <dbReference type="SAM" id="Phobius"/>
    </source>
</evidence>
<accession>A0A0G4J728</accession>
<keyword evidence="5 12" id="KW-0812">Transmembrane</keyword>
<evidence type="ECO:0000256" key="11">
    <source>
        <dbReference type="ARBA" id="ARBA00023136"/>
    </source>
</evidence>
<dbReference type="InterPro" id="IPR036400">
    <property type="entry name" value="Cyt_B5-like_heme/steroid_sf"/>
</dbReference>
<gene>
    <name evidence="14" type="ORF">PBRA_003088</name>
</gene>
<proteinExistence type="inferred from homology"/>
<sequence length="460" mass="52528">MSPRSDAKASMRVLTRAEVLTESARVDRDLVIIGERVYDLTTWVDRHPGGRLPIRLMRGRDATDVFTSTHPVDVRKRYLHVFEYGTLSDACPSELEVDFRELTAQFVAEGLFSTDPMYYVMKMTSLLVLLALVVWAVVRDAHPVLSGMGLGLFWQQIAFIGHDLGHCSVSHVRDADTMIGMVCGNLLGGISLGWWKRSHNVHHIVTNSVENDPDIQHLPVFAVTDRYLSEPVYSTFYSRILPLNALARCLCRYQHWLYYPVMAVARFNLYAQSLLYVFAMGPYKAPEIVWHRSVQQASLVLFWVWHIALIMHVRTWPSRLVFVLVSHALAGLLHVQITLSHFSMPTYAGVTYTEHDNGFVLTQLRHSMNVSCSPYMDWLHGGLQFQVEHHLWPRLPRHNLRTAQARLRALVEKHNLPYEAKSFWNANLATIRKLRQVSMSQQPGAPSISTIFLDGLNLFG</sequence>
<dbReference type="PROSITE" id="PS50255">
    <property type="entry name" value="CYTOCHROME_B5_2"/>
    <property type="match status" value="1"/>
</dbReference>
<dbReference type="OrthoDB" id="260519at2759"/>
<dbReference type="STRING" id="37360.A0A0G4J728"/>
<feature type="transmembrane region" description="Helical" evidence="12">
    <location>
        <begin position="178"/>
        <end position="195"/>
    </location>
</feature>
<dbReference type="GO" id="GO:0016717">
    <property type="term" value="F:oxidoreductase activity, acting on paired donors, with oxidation of a pair of donors resulting in the reduction of molecular oxygen to two molecules of water"/>
    <property type="evidence" value="ECO:0007669"/>
    <property type="project" value="TreeGrafter"/>
</dbReference>
<dbReference type="SUPFAM" id="SSF55856">
    <property type="entry name" value="Cytochrome b5-like heme/steroid binding domain"/>
    <property type="match status" value="1"/>
</dbReference>
<evidence type="ECO:0000259" key="13">
    <source>
        <dbReference type="PROSITE" id="PS50255"/>
    </source>
</evidence>
<keyword evidence="8" id="KW-0560">Oxidoreductase</keyword>
<evidence type="ECO:0000313" key="15">
    <source>
        <dbReference type="Proteomes" id="UP000039324"/>
    </source>
</evidence>
<dbReference type="Proteomes" id="UP000039324">
    <property type="component" value="Unassembled WGS sequence"/>
</dbReference>
<dbReference type="GO" id="GO:0006629">
    <property type="term" value="P:lipid metabolic process"/>
    <property type="evidence" value="ECO:0007669"/>
    <property type="project" value="UniProtKB-KW"/>
</dbReference>
<feature type="transmembrane region" description="Helical" evidence="12">
    <location>
        <begin position="119"/>
        <end position="138"/>
    </location>
</feature>
<feature type="transmembrane region" description="Helical" evidence="12">
    <location>
        <begin position="320"/>
        <end position="339"/>
    </location>
</feature>
<evidence type="ECO:0000313" key="14">
    <source>
        <dbReference type="EMBL" id="CEP03327.1"/>
    </source>
</evidence>
<keyword evidence="7 12" id="KW-1133">Transmembrane helix</keyword>
<dbReference type="GO" id="GO:0046872">
    <property type="term" value="F:metal ion binding"/>
    <property type="evidence" value="ECO:0007669"/>
    <property type="project" value="UniProtKB-KW"/>
</dbReference>
<feature type="domain" description="Cytochrome b5 heme-binding" evidence="13">
    <location>
        <begin position="11"/>
        <end position="88"/>
    </location>
</feature>
<keyword evidence="9" id="KW-0408">Iron</keyword>
<dbReference type="EMBL" id="CDSF01000144">
    <property type="protein sequence ID" value="CEP03327.1"/>
    <property type="molecule type" value="Genomic_DNA"/>
</dbReference>
<feature type="transmembrane region" description="Helical" evidence="12">
    <location>
        <begin position="294"/>
        <end position="313"/>
    </location>
</feature>
<evidence type="ECO:0000256" key="7">
    <source>
        <dbReference type="ARBA" id="ARBA00022989"/>
    </source>
</evidence>
<keyword evidence="4" id="KW-0349">Heme</keyword>
<dbReference type="InterPro" id="IPR001199">
    <property type="entry name" value="Cyt_B5-like_heme/steroid-bd"/>
</dbReference>
<evidence type="ECO:0000256" key="1">
    <source>
        <dbReference type="ARBA" id="ARBA00004141"/>
    </source>
</evidence>
<reference evidence="14 15" key="1">
    <citation type="submission" date="2015-02" db="EMBL/GenBank/DDBJ databases">
        <authorList>
            <person name="Chooi Y.-H."/>
        </authorList>
    </citation>
    <scope>NUCLEOTIDE SEQUENCE [LARGE SCALE GENOMIC DNA]</scope>
    <source>
        <strain evidence="14">E3</strain>
    </source>
</reference>
<evidence type="ECO:0000256" key="9">
    <source>
        <dbReference type="ARBA" id="ARBA00023004"/>
    </source>
</evidence>
<dbReference type="Pfam" id="PF00173">
    <property type="entry name" value="Cyt-b5"/>
    <property type="match status" value="1"/>
</dbReference>
<dbReference type="OMA" id="LYNCNYF"/>
<dbReference type="PANTHER" id="PTHR19353:SF30">
    <property type="entry name" value="DELTA 8-(E)-SPHINGOLIPID DESATURASE"/>
    <property type="match status" value="1"/>
</dbReference>
<evidence type="ECO:0000256" key="10">
    <source>
        <dbReference type="ARBA" id="ARBA00023098"/>
    </source>
</evidence>
<comment type="similarity">
    <text evidence="3">Belongs to the fatty acid desaturase type 1 family.</text>
</comment>
<evidence type="ECO:0000256" key="5">
    <source>
        <dbReference type="ARBA" id="ARBA00022692"/>
    </source>
</evidence>
<organism evidence="14 15">
    <name type="scientific">Plasmodiophora brassicae</name>
    <name type="common">Clubroot disease agent</name>
    <dbReference type="NCBI Taxonomy" id="37360"/>
    <lineage>
        <taxon>Eukaryota</taxon>
        <taxon>Sar</taxon>
        <taxon>Rhizaria</taxon>
        <taxon>Endomyxa</taxon>
        <taxon>Phytomyxea</taxon>
        <taxon>Plasmodiophorida</taxon>
        <taxon>Plasmodiophoridae</taxon>
        <taxon>Plasmodiophora</taxon>
    </lineage>
</organism>
<evidence type="ECO:0000256" key="4">
    <source>
        <dbReference type="ARBA" id="ARBA00022617"/>
    </source>
</evidence>
<dbReference type="SMART" id="SM01117">
    <property type="entry name" value="Cyt-b5"/>
    <property type="match status" value="1"/>
</dbReference>
<evidence type="ECO:0000256" key="2">
    <source>
        <dbReference type="ARBA" id="ARBA00005189"/>
    </source>
</evidence>
<comment type="pathway">
    <text evidence="2">Lipid metabolism.</text>
</comment>
<dbReference type="CDD" id="cd03506">
    <property type="entry name" value="Delta6-FADS-like"/>
    <property type="match status" value="1"/>
</dbReference>
<dbReference type="GO" id="GO:0016020">
    <property type="term" value="C:membrane"/>
    <property type="evidence" value="ECO:0007669"/>
    <property type="project" value="UniProtKB-SubCell"/>
</dbReference>
<evidence type="ECO:0000256" key="6">
    <source>
        <dbReference type="ARBA" id="ARBA00022723"/>
    </source>
</evidence>
<evidence type="ECO:0000256" key="8">
    <source>
        <dbReference type="ARBA" id="ARBA00023002"/>
    </source>
</evidence>
<dbReference type="Gene3D" id="3.10.120.10">
    <property type="entry name" value="Cytochrome b5-like heme/steroid binding domain"/>
    <property type="match status" value="1"/>
</dbReference>
<dbReference type="InterPro" id="IPR005804">
    <property type="entry name" value="FA_desaturase_dom"/>
</dbReference>
<feature type="transmembrane region" description="Helical" evidence="12">
    <location>
        <begin position="256"/>
        <end position="279"/>
    </location>
</feature>
<evidence type="ECO:0000256" key="3">
    <source>
        <dbReference type="ARBA" id="ARBA00009295"/>
    </source>
</evidence>
<dbReference type="Pfam" id="PF00487">
    <property type="entry name" value="FA_desaturase"/>
    <property type="match status" value="1"/>
</dbReference>
<comment type="subcellular location">
    <subcellularLocation>
        <location evidence="1">Membrane</location>
        <topology evidence="1">Multi-pass membrane protein</topology>
    </subcellularLocation>
</comment>
<dbReference type="PANTHER" id="PTHR19353">
    <property type="entry name" value="FATTY ACID DESATURASE 2"/>
    <property type="match status" value="1"/>
</dbReference>
<dbReference type="PIRSF" id="PIRSF015921">
    <property type="entry name" value="FA_sphinglp_des"/>
    <property type="match status" value="1"/>
</dbReference>
<protein>
    <recommendedName>
        <fullName evidence="13">Cytochrome b5 heme-binding domain-containing protein</fullName>
    </recommendedName>
</protein>
<keyword evidence="10" id="KW-0443">Lipid metabolism</keyword>
<keyword evidence="6" id="KW-0479">Metal-binding</keyword>
<keyword evidence="11 12" id="KW-0472">Membrane</keyword>
<name>A0A0G4J728_PLABS</name>
<dbReference type="InterPro" id="IPR012171">
    <property type="entry name" value="Fatty_acid_desaturase"/>
</dbReference>